<organism evidence="1 2">
    <name type="scientific">Oryza sativa subsp. japonica</name>
    <name type="common">Rice</name>
    <dbReference type="NCBI Taxonomy" id="39947"/>
    <lineage>
        <taxon>Eukaryota</taxon>
        <taxon>Viridiplantae</taxon>
        <taxon>Streptophyta</taxon>
        <taxon>Embryophyta</taxon>
        <taxon>Tracheophyta</taxon>
        <taxon>Spermatophyta</taxon>
        <taxon>Magnoliopsida</taxon>
        <taxon>Liliopsida</taxon>
        <taxon>Poales</taxon>
        <taxon>Poaceae</taxon>
        <taxon>BOP clade</taxon>
        <taxon>Oryzoideae</taxon>
        <taxon>Oryzeae</taxon>
        <taxon>Oryzinae</taxon>
        <taxon>Oryza</taxon>
        <taxon>Oryza sativa</taxon>
    </lineage>
</organism>
<dbReference type="PANTHER" id="PTHR36527">
    <property type="entry name" value="OS01G0282866 PROTEIN"/>
    <property type="match status" value="1"/>
</dbReference>
<gene>
    <name evidence="1" type="ordered locus">Os01g0282866</name>
    <name evidence="1" type="ORF">OSNPB_010282866</name>
</gene>
<sequence>MQEGLPPEHGGELLAHAAEHLLDGGGVADEGGRHGEAARRDVAHAGLHVVGDPLDEVGRVLVLDVDHLLVHLLGAHLATEHGGGREVAAMARVSGTHHVLGVPHLLGELRDSEGAILLRATRGEWRKAHHEEVQARERDQVHGQLAEVRVQLTREAKAASNSTHCSTDQVVQVANSRSGQLEGAEADVIKCLIVKNHALISILHQLMDRESCIVRLNNCV</sequence>
<evidence type="ECO:0000313" key="2">
    <source>
        <dbReference type="Proteomes" id="UP000059680"/>
    </source>
</evidence>
<name>A0A0P0V183_ORYSJ</name>
<reference evidence="1 2" key="3">
    <citation type="journal article" date="2013" name="Rice">
        <title>Improvement of the Oryza sativa Nipponbare reference genome using next generation sequence and optical map data.</title>
        <authorList>
            <person name="Kawahara Y."/>
            <person name="de la Bastide M."/>
            <person name="Hamilton J.P."/>
            <person name="Kanamori H."/>
            <person name="McCombie W.R."/>
            <person name="Ouyang S."/>
            <person name="Schwartz D.C."/>
            <person name="Tanaka T."/>
            <person name="Wu J."/>
            <person name="Zhou S."/>
            <person name="Childs K.L."/>
            <person name="Davidson R.M."/>
            <person name="Lin H."/>
            <person name="Quesada-Ocampo L."/>
            <person name="Vaillancourt B."/>
            <person name="Sakai H."/>
            <person name="Lee S.S."/>
            <person name="Kim J."/>
            <person name="Numa H."/>
            <person name="Itoh T."/>
            <person name="Buell C.R."/>
            <person name="Matsumoto T."/>
        </authorList>
    </citation>
    <scope>NUCLEOTIDE SEQUENCE [LARGE SCALE GENOMIC DNA]</scope>
    <source>
        <strain evidence="2">cv. Nipponbare</strain>
    </source>
</reference>
<dbReference type="AlphaFoldDB" id="A0A0P0V183"/>
<dbReference type="Gramene" id="Os01t0282866-00">
    <property type="protein sequence ID" value="Os01t0282866-00"/>
    <property type="gene ID" value="Os01g0282866"/>
</dbReference>
<evidence type="ECO:0000313" key="1">
    <source>
        <dbReference type="EMBL" id="BAS71608.1"/>
    </source>
</evidence>
<dbReference type="InParanoid" id="A0A0P0V183"/>
<dbReference type="EMBL" id="AP014957">
    <property type="protein sequence ID" value="BAS71608.1"/>
    <property type="molecule type" value="Genomic_DNA"/>
</dbReference>
<dbReference type="FunCoup" id="A0A0P0V183">
    <property type="interactions" value="1"/>
</dbReference>
<keyword evidence="2" id="KW-1185">Reference proteome</keyword>
<accession>A0A0P0V183</accession>
<dbReference type="eggNOG" id="ENOG502RZHV">
    <property type="taxonomic scope" value="Eukaryota"/>
</dbReference>
<dbReference type="PaxDb" id="39947-A0A0P0V183"/>
<reference evidence="2" key="1">
    <citation type="journal article" date="2005" name="Nature">
        <title>The map-based sequence of the rice genome.</title>
        <authorList>
            <consortium name="International rice genome sequencing project (IRGSP)"/>
            <person name="Matsumoto T."/>
            <person name="Wu J."/>
            <person name="Kanamori H."/>
            <person name="Katayose Y."/>
            <person name="Fujisawa M."/>
            <person name="Namiki N."/>
            <person name="Mizuno H."/>
            <person name="Yamamoto K."/>
            <person name="Antonio B.A."/>
            <person name="Baba T."/>
            <person name="Sakata K."/>
            <person name="Nagamura Y."/>
            <person name="Aoki H."/>
            <person name="Arikawa K."/>
            <person name="Arita K."/>
            <person name="Bito T."/>
            <person name="Chiden Y."/>
            <person name="Fujitsuka N."/>
            <person name="Fukunaka R."/>
            <person name="Hamada M."/>
            <person name="Harada C."/>
            <person name="Hayashi A."/>
            <person name="Hijishita S."/>
            <person name="Honda M."/>
            <person name="Hosokawa S."/>
            <person name="Ichikawa Y."/>
            <person name="Idonuma A."/>
            <person name="Iijima M."/>
            <person name="Ikeda M."/>
            <person name="Ikeno M."/>
            <person name="Ito K."/>
            <person name="Ito S."/>
            <person name="Ito T."/>
            <person name="Ito Y."/>
            <person name="Ito Y."/>
            <person name="Iwabuchi A."/>
            <person name="Kamiya K."/>
            <person name="Karasawa W."/>
            <person name="Kurita K."/>
            <person name="Katagiri S."/>
            <person name="Kikuta A."/>
            <person name="Kobayashi H."/>
            <person name="Kobayashi N."/>
            <person name="Machita K."/>
            <person name="Maehara T."/>
            <person name="Masukawa M."/>
            <person name="Mizubayashi T."/>
            <person name="Mukai Y."/>
            <person name="Nagasaki H."/>
            <person name="Nagata Y."/>
            <person name="Naito S."/>
            <person name="Nakashima M."/>
            <person name="Nakama Y."/>
            <person name="Nakamichi Y."/>
            <person name="Nakamura M."/>
            <person name="Meguro A."/>
            <person name="Negishi M."/>
            <person name="Ohta I."/>
            <person name="Ohta T."/>
            <person name="Okamoto M."/>
            <person name="Ono N."/>
            <person name="Saji S."/>
            <person name="Sakaguchi M."/>
            <person name="Sakai K."/>
            <person name="Shibata M."/>
            <person name="Shimokawa T."/>
            <person name="Song J."/>
            <person name="Takazaki Y."/>
            <person name="Terasawa K."/>
            <person name="Tsugane M."/>
            <person name="Tsuji K."/>
            <person name="Ueda S."/>
            <person name="Waki K."/>
            <person name="Yamagata H."/>
            <person name="Yamamoto M."/>
            <person name="Yamamoto S."/>
            <person name="Yamane H."/>
            <person name="Yoshiki S."/>
            <person name="Yoshihara R."/>
            <person name="Yukawa K."/>
            <person name="Zhong H."/>
            <person name="Yano M."/>
            <person name="Yuan Q."/>
            <person name="Ouyang S."/>
            <person name="Liu J."/>
            <person name="Jones K.M."/>
            <person name="Gansberger K."/>
            <person name="Moffat K."/>
            <person name="Hill J."/>
            <person name="Bera J."/>
            <person name="Fadrosh D."/>
            <person name="Jin S."/>
            <person name="Johri S."/>
            <person name="Kim M."/>
            <person name="Overton L."/>
            <person name="Reardon M."/>
            <person name="Tsitrin T."/>
            <person name="Vuong H."/>
            <person name="Weaver B."/>
            <person name="Ciecko A."/>
            <person name="Tallon L."/>
            <person name="Jackson J."/>
            <person name="Pai G."/>
            <person name="Aken S.V."/>
            <person name="Utterback T."/>
            <person name="Reidmuller S."/>
            <person name="Feldblyum T."/>
            <person name="Hsiao J."/>
            <person name="Zismann V."/>
            <person name="Iobst S."/>
            <person name="de Vazeille A.R."/>
            <person name="Buell C.R."/>
            <person name="Ying K."/>
            <person name="Li Y."/>
            <person name="Lu T."/>
            <person name="Huang Y."/>
            <person name="Zhao Q."/>
            <person name="Feng Q."/>
            <person name="Zhang L."/>
            <person name="Zhu J."/>
            <person name="Weng Q."/>
            <person name="Mu J."/>
            <person name="Lu Y."/>
            <person name="Fan D."/>
            <person name="Liu Y."/>
            <person name="Guan J."/>
            <person name="Zhang Y."/>
            <person name="Yu S."/>
            <person name="Liu X."/>
            <person name="Zhang Y."/>
            <person name="Hong G."/>
            <person name="Han B."/>
            <person name="Choisne N."/>
            <person name="Demange N."/>
            <person name="Orjeda G."/>
            <person name="Samain S."/>
            <person name="Cattolico L."/>
            <person name="Pelletier E."/>
            <person name="Couloux A."/>
            <person name="Segurens B."/>
            <person name="Wincker P."/>
            <person name="D'Hont A."/>
            <person name="Scarpelli C."/>
            <person name="Weissenbach J."/>
            <person name="Salanoubat M."/>
            <person name="Quetier F."/>
            <person name="Yu Y."/>
            <person name="Kim H.R."/>
            <person name="Rambo T."/>
            <person name="Currie J."/>
            <person name="Collura K."/>
            <person name="Luo M."/>
            <person name="Yang T."/>
            <person name="Ammiraju J.S.S."/>
            <person name="Engler F."/>
            <person name="Soderlund C."/>
            <person name="Wing R.A."/>
            <person name="Palmer L.E."/>
            <person name="de la Bastide M."/>
            <person name="Spiegel L."/>
            <person name="Nascimento L."/>
            <person name="Zutavern T."/>
            <person name="O'Shaughnessy A."/>
            <person name="Dike S."/>
            <person name="Dedhia N."/>
            <person name="Preston R."/>
            <person name="Balija V."/>
            <person name="McCombie W.R."/>
            <person name="Chow T."/>
            <person name="Chen H."/>
            <person name="Chung M."/>
            <person name="Chen C."/>
            <person name="Shaw J."/>
            <person name="Wu H."/>
            <person name="Hsiao K."/>
            <person name="Chao Y."/>
            <person name="Chu M."/>
            <person name="Cheng C."/>
            <person name="Hour A."/>
            <person name="Lee P."/>
            <person name="Lin S."/>
            <person name="Lin Y."/>
            <person name="Liou J."/>
            <person name="Liu S."/>
            <person name="Hsing Y."/>
            <person name="Raghuvanshi S."/>
            <person name="Mohanty A."/>
            <person name="Bharti A.K."/>
            <person name="Gaur A."/>
            <person name="Gupta V."/>
            <person name="Kumar D."/>
            <person name="Ravi V."/>
            <person name="Vij S."/>
            <person name="Kapur A."/>
            <person name="Khurana P."/>
            <person name="Khurana P."/>
            <person name="Khurana J.P."/>
            <person name="Tyagi A.K."/>
            <person name="Gaikwad K."/>
            <person name="Singh A."/>
            <person name="Dalal V."/>
            <person name="Srivastava S."/>
            <person name="Dixit A."/>
            <person name="Pal A.K."/>
            <person name="Ghazi I.A."/>
            <person name="Yadav M."/>
            <person name="Pandit A."/>
            <person name="Bhargava A."/>
            <person name="Sureshbabu K."/>
            <person name="Batra K."/>
            <person name="Sharma T.R."/>
            <person name="Mohapatra T."/>
            <person name="Singh N.K."/>
            <person name="Messing J."/>
            <person name="Nelson A.B."/>
            <person name="Fuks G."/>
            <person name="Kavchok S."/>
            <person name="Keizer G."/>
            <person name="Linton E."/>
            <person name="Llaca V."/>
            <person name="Song R."/>
            <person name="Tanyolac B."/>
            <person name="Young S."/>
            <person name="Ho-Il K."/>
            <person name="Hahn J.H."/>
            <person name="Sangsakoo G."/>
            <person name="Vanavichit A."/>
            <person name="de Mattos Luiz.A.T."/>
            <person name="Zimmer P.D."/>
            <person name="Malone G."/>
            <person name="Dellagostin O."/>
            <person name="de Oliveira A.C."/>
            <person name="Bevan M."/>
            <person name="Bancroft I."/>
            <person name="Minx P."/>
            <person name="Cordum H."/>
            <person name="Wilson R."/>
            <person name="Cheng Z."/>
            <person name="Jin W."/>
            <person name="Jiang J."/>
            <person name="Leong S.A."/>
            <person name="Iwama H."/>
            <person name="Gojobori T."/>
            <person name="Itoh T."/>
            <person name="Niimura Y."/>
            <person name="Fujii Y."/>
            <person name="Habara T."/>
            <person name="Sakai H."/>
            <person name="Sato Y."/>
            <person name="Wilson G."/>
            <person name="Kumar K."/>
            <person name="McCouch S."/>
            <person name="Juretic N."/>
            <person name="Hoen D."/>
            <person name="Wright S."/>
            <person name="Bruskiewich R."/>
            <person name="Bureau T."/>
            <person name="Miyao A."/>
            <person name="Hirochika H."/>
            <person name="Nishikawa T."/>
            <person name="Kadowaki K."/>
            <person name="Sugiura M."/>
            <person name="Burr B."/>
            <person name="Sasaki T."/>
        </authorList>
    </citation>
    <scope>NUCLEOTIDE SEQUENCE [LARGE SCALE GENOMIC DNA]</scope>
    <source>
        <strain evidence="2">cv. Nipponbare</strain>
    </source>
</reference>
<proteinExistence type="predicted"/>
<dbReference type="Proteomes" id="UP000059680">
    <property type="component" value="Chromosome 1"/>
</dbReference>
<reference evidence="1 2" key="2">
    <citation type="journal article" date="2013" name="Plant Cell Physiol.">
        <title>Rice Annotation Project Database (RAP-DB): an integrative and interactive database for rice genomics.</title>
        <authorList>
            <person name="Sakai H."/>
            <person name="Lee S.S."/>
            <person name="Tanaka T."/>
            <person name="Numa H."/>
            <person name="Kim J."/>
            <person name="Kawahara Y."/>
            <person name="Wakimoto H."/>
            <person name="Yang C.C."/>
            <person name="Iwamoto M."/>
            <person name="Abe T."/>
            <person name="Yamada Y."/>
            <person name="Muto A."/>
            <person name="Inokuchi H."/>
            <person name="Ikemura T."/>
            <person name="Matsumoto T."/>
            <person name="Sasaki T."/>
            <person name="Itoh T."/>
        </authorList>
    </citation>
    <scope>NUCLEOTIDE SEQUENCE [LARGE SCALE GENOMIC DNA]</scope>
    <source>
        <strain evidence="2">cv. Nipponbare</strain>
    </source>
</reference>
<dbReference type="PANTHER" id="PTHR36527:SF3">
    <property type="entry name" value="OS01G0282866 PROTEIN"/>
    <property type="match status" value="1"/>
</dbReference>
<protein>
    <submittedName>
        <fullName evidence="1">Os01g0282866 protein</fullName>
    </submittedName>
</protein>